<name>A0A1I5AZY8_9GAMM</name>
<sequence>MRLLIKSAPIAANRSLALGGARFKVVPLMPSVDAEGGTKKGVAAQSRWHLLSAESDIESNPWEVCHRMLSGGFGVDGLPTPEFAEPDLEQQWLDNEALGQLPENGACEEDIGQDKSYPTNGNPLWHVDDDHSQLRAARSLSGKWSNGHRTRIAHLDTGFFPGHQTLPKNLRLDLARNFVEDDKPNDASDQSSGFFNNLGHGTGTLSILAGQPLGTLDWSAAPLAEVIPIRVANRVVLFKNSSIARALNYVHELCQKKETFVDVVTMSMGGLASRAWADAINALYDLGVFVVTASGNNFANIPTRFVVFPARFRRVVAACGVMADQAPYADLGFGRMAGNYGPKRKMTTALAAYTPNVPWARFGCPSKARLSGAGTSSATPQVAGAAAHWIQKNRDALATYPKPWMRVEAVRRALFDSANPRDADHLGRGTLRAVELMKQAPVDAGKLVAEKPDSARFAFLRLITGMGLAPSNNAQEMLELEALQLAASIEGMDELLDTDTPSAAVVQEVAQKLATHPRCSPTLRRILRQGEPSAPPRIPTSSVVFAAQLAHARSPGLPTPTCRQLRVYAFDPMLEQSVSTLDINEAQVDVRWEADLAAGPIGEYVEVIDADPSSEAFYTPVDLNHPHILARNGISPSTANPQFHQQMVYAVSMRTIEAFEKALGRVALWAPHQESEKAKYEDGFVRRLRLYPHAIRERNAYYSPERKAILFGYFQASLISAPKVAPGTLVFTCLSHDIIAHETSHALLDGLHRRFREPTNPDVLAFHEAFADIVALFQHFAIPEALESSLSEIRGDLRQSSLLSDLARQFGESSGHYGALRSAIRTRSERKADSRVRAYPSAPTDDPHLRGALLVAAFFEAFVQIYEIRTRELIQLATAGTEVLPTGRLPVVLVKRLAGEASKVAQQVLTIAIRALDYCPPTDITFGDYLRALITADRDLVPDDKRTYRVAFISAFASLGIYPRGVRALSVDSVAWEPPPIQVANLGRLFDGLRLSWDLKADRAQAFADSKHNAALVWRGLMDTTVVSDDEIQMLGLQRIDKPVPKTIDGRAGMLRKIEVHSVRPAHRIGPDGQRRDDLIVEITQTWRPDDDSAARYRGGCTLIVDLGQREIRYLVRKRVANEERVRQQLAFRASSQDEAVLSPYGDIDYSTREPFALLHRR</sequence>
<feature type="active site" description="Charge relay system" evidence="5">
    <location>
        <position position="200"/>
    </location>
</feature>
<dbReference type="STRING" id="578942.SAMN05216289_1474"/>
<dbReference type="Pfam" id="PF00082">
    <property type="entry name" value="Peptidase_S8"/>
    <property type="match status" value="1"/>
</dbReference>
<dbReference type="InterPro" id="IPR050131">
    <property type="entry name" value="Peptidase_S8_subtilisin-like"/>
</dbReference>
<dbReference type="SUPFAM" id="SSF55486">
    <property type="entry name" value="Metalloproteases ('zincins'), catalytic domain"/>
    <property type="match status" value="1"/>
</dbReference>
<dbReference type="InterPro" id="IPR036852">
    <property type="entry name" value="Peptidase_S8/S53_dom_sf"/>
</dbReference>
<evidence type="ECO:0000256" key="2">
    <source>
        <dbReference type="ARBA" id="ARBA00022670"/>
    </source>
</evidence>
<feature type="domain" description="Peptidase S8/S53" evidence="7">
    <location>
        <begin position="149"/>
        <end position="421"/>
    </location>
</feature>
<keyword evidence="2 5" id="KW-0645">Protease</keyword>
<comment type="similarity">
    <text evidence="1 5">Belongs to the peptidase S8 family.</text>
</comment>
<dbReference type="PANTHER" id="PTHR43806">
    <property type="entry name" value="PEPTIDASE S8"/>
    <property type="match status" value="1"/>
</dbReference>
<evidence type="ECO:0000313" key="9">
    <source>
        <dbReference type="Proteomes" id="UP000198575"/>
    </source>
</evidence>
<evidence type="ECO:0000259" key="7">
    <source>
        <dbReference type="Pfam" id="PF00082"/>
    </source>
</evidence>
<keyword evidence="9" id="KW-1185">Reference proteome</keyword>
<feature type="active site" description="Charge relay system" evidence="5">
    <location>
        <position position="376"/>
    </location>
</feature>
<dbReference type="InterPro" id="IPR023828">
    <property type="entry name" value="Peptidase_S8_Ser-AS"/>
</dbReference>
<evidence type="ECO:0000256" key="5">
    <source>
        <dbReference type="PROSITE-ProRule" id="PRU01240"/>
    </source>
</evidence>
<dbReference type="InterPro" id="IPR015500">
    <property type="entry name" value="Peptidase_S8_subtilisin-rel"/>
</dbReference>
<gene>
    <name evidence="8" type="ORF">SAMN05216289_1474</name>
</gene>
<dbReference type="GO" id="GO:0004252">
    <property type="term" value="F:serine-type endopeptidase activity"/>
    <property type="evidence" value="ECO:0007669"/>
    <property type="project" value="UniProtKB-UniRule"/>
</dbReference>
<evidence type="ECO:0000256" key="1">
    <source>
        <dbReference type="ARBA" id="ARBA00011073"/>
    </source>
</evidence>
<dbReference type="RefSeq" id="WP_092410864.1">
    <property type="nucleotide sequence ID" value="NZ_FOVF01000047.1"/>
</dbReference>
<dbReference type="PANTHER" id="PTHR43806:SF11">
    <property type="entry name" value="CEREVISIN-RELATED"/>
    <property type="match status" value="1"/>
</dbReference>
<reference evidence="8 9" key="1">
    <citation type="submission" date="2016-10" db="EMBL/GenBank/DDBJ databases">
        <authorList>
            <person name="de Groot N.N."/>
        </authorList>
    </citation>
    <scope>NUCLEOTIDE SEQUENCE [LARGE SCALE GENOMIC DNA]</scope>
    <source>
        <strain evidence="8 9">CGMCC 1.7659</strain>
    </source>
</reference>
<keyword evidence="4 5" id="KW-0720">Serine protease</keyword>
<dbReference type="Gene3D" id="3.40.50.200">
    <property type="entry name" value="Peptidase S8/S53 domain"/>
    <property type="match status" value="1"/>
</dbReference>
<dbReference type="EMBL" id="FOVF01000047">
    <property type="protein sequence ID" value="SFN68017.1"/>
    <property type="molecule type" value="Genomic_DNA"/>
</dbReference>
<evidence type="ECO:0000256" key="3">
    <source>
        <dbReference type="ARBA" id="ARBA00022801"/>
    </source>
</evidence>
<dbReference type="CDD" id="cd09598">
    <property type="entry name" value="M4_like"/>
    <property type="match status" value="1"/>
</dbReference>
<accession>A0A1I5AZY8</accession>
<dbReference type="AlphaFoldDB" id="A0A1I5AZY8"/>
<feature type="region of interest" description="Disordered" evidence="6">
    <location>
        <begin position="824"/>
        <end position="843"/>
    </location>
</feature>
<evidence type="ECO:0000313" key="8">
    <source>
        <dbReference type="EMBL" id="SFN68017.1"/>
    </source>
</evidence>
<protein>
    <submittedName>
        <fullName evidence="8">Serine protease, subtilisin family</fullName>
    </submittedName>
</protein>
<dbReference type="PROSITE" id="PS00138">
    <property type="entry name" value="SUBTILASE_SER"/>
    <property type="match status" value="1"/>
</dbReference>
<feature type="compositionally biased region" description="Basic and acidic residues" evidence="6">
    <location>
        <begin position="826"/>
        <end position="836"/>
    </location>
</feature>
<proteinExistence type="inferred from homology"/>
<evidence type="ECO:0000256" key="6">
    <source>
        <dbReference type="SAM" id="MobiDB-lite"/>
    </source>
</evidence>
<dbReference type="GO" id="GO:0006508">
    <property type="term" value="P:proteolysis"/>
    <property type="evidence" value="ECO:0007669"/>
    <property type="project" value="UniProtKB-KW"/>
</dbReference>
<dbReference type="SUPFAM" id="SSF52743">
    <property type="entry name" value="Subtilisin-like"/>
    <property type="match status" value="1"/>
</dbReference>
<feature type="active site" description="Charge relay system" evidence="5">
    <location>
        <position position="156"/>
    </location>
</feature>
<dbReference type="OrthoDB" id="178184at2"/>
<dbReference type="Proteomes" id="UP000198575">
    <property type="component" value="Unassembled WGS sequence"/>
</dbReference>
<dbReference type="CDD" id="cd00306">
    <property type="entry name" value="Peptidases_S8_S53"/>
    <property type="match status" value="1"/>
</dbReference>
<keyword evidence="3 5" id="KW-0378">Hydrolase</keyword>
<dbReference type="PRINTS" id="PR00723">
    <property type="entry name" value="SUBTILISIN"/>
</dbReference>
<dbReference type="InterPro" id="IPR000209">
    <property type="entry name" value="Peptidase_S8/S53_dom"/>
</dbReference>
<dbReference type="PROSITE" id="PS51892">
    <property type="entry name" value="SUBTILASE"/>
    <property type="match status" value="1"/>
</dbReference>
<organism evidence="8 9">
    <name type="scientific">Dokdonella immobilis</name>
    <dbReference type="NCBI Taxonomy" id="578942"/>
    <lineage>
        <taxon>Bacteria</taxon>
        <taxon>Pseudomonadati</taxon>
        <taxon>Pseudomonadota</taxon>
        <taxon>Gammaproteobacteria</taxon>
        <taxon>Lysobacterales</taxon>
        <taxon>Rhodanobacteraceae</taxon>
        <taxon>Dokdonella</taxon>
    </lineage>
</organism>
<evidence type="ECO:0000256" key="4">
    <source>
        <dbReference type="ARBA" id="ARBA00022825"/>
    </source>
</evidence>